<evidence type="ECO:0000313" key="5">
    <source>
        <dbReference type="Proteomes" id="UP000321917"/>
    </source>
</evidence>
<keyword evidence="4" id="KW-1185">Reference proteome</keyword>
<dbReference type="AlphaFoldDB" id="A0A5C6QAU0"/>
<evidence type="ECO:0000313" key="3">
    <source>
        <dbReference type="EMBL" id="TWX65727.1"/>
    </source>
</evidence>
<dbReference type="EMBL" id="VOLQ01000022">
    <property type="protein sequence ID" value="TWX65727.1"/>
    <property type="molecule type" value="Genomic_DNA"/>
</dbReference>
<dbReference type="Proteomes" id="UP000321525">
    <property type="component" value="Unassembled WGS sequence"/>
</dbReference>
<dbReference type="Gene3D" id="3.90.550.10">
    <property type="entry name" value="Spore Coat Polysaccharide Biosynthesis Protein SpsA, Chain A"/>
    <property type="match status" value="1"/>
</dbReference>
<sequence>MLISTVILSYNSVEPIQRCLDELISSLAKFDEESEIFIVDNGSKDGSVELIKQYENKYQELQPALIKPIFFSENTGTTYSRNAALKRAQGKFTLVLDSDAYVNYNALKSLIAYLEDHHDVGMAVPRLAYNSGNFQLSCDVFPTLIHKLKRFLFLKKIESKPHELQATNIPTNVDYAISACWLLTKDAVDKIGLFDENIFYSPEDVDYCLRAWECGYKITYIPGAEVIHDAQELSRGFKLSMFHFSHLKGLFYLMNKHKYFWGLTNLYKRLNRFS</sequence>
<dbReference type="GO" id="GO:0016740">
    <property type="term" value="F:transferase activity"/>
    <property type="evidence" value="ECO:0007669"/>
    <property type="project" value="UniProtKB-KW"/>
</dbReference>
<proteinExistence type="predicted"/>
<dbReference type="EMBL" id="VOLR01000022">
    <property type="protein sequence ID" value="TWX56757.1"/>
    <property type="molecule type" value="Genomic_DNA"/>
</dbReference>
<feature type="domain" description="Glycosyltransferase 2-like" evidence="1">
    <location>
        <begin position="4"/>
        <end position="191"/>
    </location>
</feature>
<dbReference type="InterPro" id="IPR029044">
    <property type="entry name" value="Nucleotide-diphossugar_trans"/>
</dbReference>
<dbReference type="SUPFAM" id="SSF53448">
    <property type="entry name" value="Nucleotide-diphospho-sugar transferases"/>
    <property type="match status" value="1"/>
</dbReference>
<comment type="caution">
    <text evidence="3">The sequence shown here is derived from an EMBL/GenBank/DDBJ whole genome shotgun (WGS) entry which is preliminary data.</text>
</comment>
<dbReference type="OrthoDB" id="9802649at2"/>
<keyword evidence="3" id="KW-0808">Transferase</keyword>
<protein>
    <submittedName>
        <fullName evidence="3">Glycosyltransferase</fullName>
    </submittedName>
</protein>
<gene>
    <name evidence="2" type="ORF">ESZ26_14875</name>
    <name evidence="3" type="ORF">ESZ27_12140</name>
</gene>
<dbReference type="InterPro" id="IPR001173">
    <property type="entry name" value="Glyco_trans_2-like"/>
</dbReference>
<dbReference type="RefSeq" id="WP_146800252.1">
    <property type="nucleotide sequence ID" value="NZ_VOLP01000021.1"/>
</dbReference>
<dbReference type="PANTHER" id="PTHR43179:SF7">
    <property type="entry name" value="RHAMNOSYLTRANSFERASE WBBL"/>
    <property type="match status" value="1"/>
</dbReference>
<evidence type="ECO:0000313" key="2">
    <source>
        <dbReference type="EMBL" id="TWX56757.1"/>
    </source>
</evidence>
<dbReference type="Proteomes" id="UP000321917">
    <property type="component" value="Unassembled WGS sequence"/>
</dbReference>
<organism evidence="3 5">
    <name type="scientific">Colwellia hornerae</name>
    <dbReference type="NCBI Taxonomy" id="89402"/>
    <lineage>
        <taxon>Bacteria</taxon>
        <taxon>Pseudomonadati</taxon>
        <taxon>Pseudomonadota</taxon>
        <taxon>Gammaproteobacteria</taxon>
        <taxon>Alteromonadales</taxon>
        <taxon>Colwelliaceae</taxon>
        <taxon>Colwellia</taxon>
    </lineage>
</organism>
<evidence type="ECO:0000259" key="1">
    <source>
        <dbReference type="Pfam" id="PF00535"/>
    </source>
</evidence>
<reference evidence="3 5" key="1">
    <citation type="submission" date="2019-07" db="EMBL/GenBank/DDBJ databases">
        <title>Genomes of sea-ice associated Colwellia species.</title>
        <authorList>
            <person name="Bowman J.P."/>
        </authorList>
    </citation>
    <scope>NUCLEOTIDE SEQUENCE [LARGE SCALE GENOMIC DNA]</scope>
    <source>
        <strain evidence="2 4">ACAM 607</strain>
        <strain evidence="3 5">IC036</strain>
    </source>
</reference>
<accession>A0A5C6QAU0</accession>
<name>A0A5C6QAU0_9GAMM</name>
<dbReference type="Pfam" id="PF00535">
    <property type="entry name" value="Glycos_transf_2"/>
    <property type="match status" value="1"/>
</dbReference>
<evidence type="ECO:0000313" key="4">
    <source>
        <dbReference type="Proteomes" id="UP000321525"/>
    </source>
</evidence>
<dbReference type="PANTHER" id="PTHR43179">
    <property type="entry name" value="RHAMNOSYLTRANSFERASE WBBL"/>
    <property type="match status" value="1"/>
</dbReference>